<evidence type="ECO:0008006" key="3">
    <source>
        <dbReference type="Google" id="ProtNLM"/>
    </source>
</evidence>
<name>A0A557QM19_9RHOO</name>
<keyword evidence="2" id="KW-1185">Reference proteome</keyword>
<evidence type="ECO:0000313" key="2">
    <source>
        <dbReference type="Proteomes" id="UP000319502"/>
    </source>
</evidence>
<dbReference type="RefSeq" id="WP_144310214.1">
    <property type="nucleotide sequence ID" value="NZ_VMNK01000014.1"/>
</dbReference>
<dbReference type="Proteomes" id="UP000319502">
    <property type="component" value="Unassembled WGS sequence"/>
</dbReference>
<protein>
    <recommendedName>
        <fullName evidence="3">Lytic murein transglycosylase</fullName>
    </recommendedName>
</protein>
<dbReference type="EMBL" id="VMNK01000014">
    <property type="protein sequence ID" value="TVO53934.1"/>
    <property type="molecule type" value="Genomic_DNA"/>
</dbReference>
<accession>A0A557QM19</accession>
<dbReference type="OrthoDB" id="7057085at2"/>
<organism evidence="1 2">
    <name type="scientific">Denitromonas halophila</name>
    <dbReference type="NCBI Taxonomy" id="1629404"/>
    <lineage>
        <taxon>Bacteria</taxon>
        <taxon>Pseudomonadati</taxon>
        <taxon>Pseudomonadota</taxon>
        <taxon>Betaproteobacteria</taxon>
        <taxon>Rhodocyclales</taxon>
        <taxon>Zoogloeaceae</taxon>
        <taxon>Denitromonas</taxon>
    </lineage>
</organism>
<dbReference type="AlphaFoldDB" id="A0A557QM19"/>
<gene>
    <name evidence="1" type="ORF">FHP91_14195</name>
</gene>
<evidence type="ECO:0000313" key="1">
    <source>
        <dbReference type="EMBL" id="TVO53934.1"/>
    </source>
</evidence>
<proteinExistence type="predicted"/>
<sequence>MKLIVAILSLVVLAILAPLAFMPSADDIHRQQSALPWQIEVDAQGRSKVFGLTLEQSTLGEARERFGLDLTVAIVTAPGETGALEAYLSSAQLGFVTGKLVLTIAVAGDELDRMRQRAVKTEYMESTTRKATLSAADLATAMTRPIDSIVFIPSVNLDEEAVMSRFGAPIERVAINAHQTHLLYPDKGLDLIVDTEGKEILQYVAPRSFARVRTPLREAVTQ</sequence>
<reference evidence="1 2" key="1">
    <citation type="submission" date="2019-07" db="EMBL/GenBank/DDBJ databases">
        <title>The pathways for chlorine oxyanion respiration interact through the shared metabolite chlorate.</title>
        <authorList>
            <person name="Barnum T.P."/>
            <person name="Cheng Y."/>
            <person name="Hill K.A."/>
            <person name="Lucas L.N."/>
            <person name="Carlson H.K."/>
            <person name="Coates J.D."/>
        </authorList>
    </citation>
    <scope>NUCLEOTIDE SEQUENCE [LARGE SCALE GENOMIC DNA]</scope>
    <source>
        <strain evidence="1 2">SFB-3</strain>
    </source>
</reference>
<comment type="caution">
    <text evidence="1">The sequence shown here is derived from an EMBL/GenBank/DDBJ whole genome shotgun (WGS) entry which is preliminary data.</text>
</comment>